<accession>A0AA46TDX8</accession>
<reference evidence="1" key="1">
    <citation type="submission" date="2022-01" db="EMBL/GenBank/DDBJ databases">
        <title>Nocardioidaceae gen. sp. A5X3R13.</title>
        <authorList>
            <person name="Lopez Marin M.A."/>
            <person name="Uhlik O."/>
        </authorList>
    </citation>
    <scope>NUCLEOTIDE SEQUENCE</scope>
    <source>
        <strain evidence="1">A5X3R13</strain>
    </source>
</reference>
<dbReference type="RefSeq" id="WP_271632156.1">
    <property type="nucleotide sequence ID" value="NZ_CP094970.1"/>
</dbReference>
<dbReference type="EMBL" id="CP094970">
    <property type="protein sequence ID" value="UYM03547.1"/>
    <property type="molecule type" value="Genomic_DNA"/>
</dbReference>
<sequence length="69" mass="7733">MARTYEIVVTGTASPLVRAAFEEFDVDELEGGRIRLVGVVADEAALHGVLHRMQDLRLAILELRRLEED</sequence>
<evidence type="ECO:0000313" key="1">
    <source>
        <dbReference type="EMBL" id="UYM03547.1"/>
    </source>
</evidence>
<dbReference type="AlphaFoldDB" id="A0AA46TDX8"/>
<dbReference type="KEGG" id="sgrg:L0C25_13370"/>
<evidence type="ECO:0000313" key="2">
    <source>
        <dbReference type="Proteomes" id="UP001164390"/>
    </source>
</evidence>
<proteinExistence type="predicted"/>
<name>A0AA46TDX8_9ACTN</name>
<dbReference type="Proteomes" id="UP001164390">
    <property type="component" value="Chromosome"/>
</dbReference>
<keyword evidence="2" id="KW-1185">Reference proteome</keyword>
<organism evidence="1 2">
    <name type="scientific">Solicola gregarius</name>
    <dbReference type="NCBI Taxonomy" id="2908642"/>
    <lineage>
        <taxon>Bacteria</taxon>
        <taxon>Bacillati</taxon>
        <taxon>Actinomycetota</taxon>
        <taxon>Actinomycetes</taxon>
        <taxon>Propionibacteriales</taxon>
        <taxon>Nocardioidaceae</taxon>
        <taxon>Solicola</taxon>
    </lineage>
</organism>
<protein>
    <submittedName>
        <fullName evidence="1">Uncharacterized protein</fullName>
    </submittedName>
</protein>
<gene>
    <name evidence="1" type="ORF">L0C25_13370</name>
</gene>